<evidence type="ECO:0000259" key="1">
    <source>
        <dbReference type="Pfam" id="PF01507"/>
    </source>
</evidence>
<dbReference type="SUPFAM" id="SSF52402">
    <property type="entry name" value="Adenine nucleotide alpha hydrolases-like"/>
    <property type="match status" value="1"/>
</dbReference>
<protein>
    <submittedName>
        <fullName evidence="2">Phosphoadenosine phosphosulfate reductase family protein</fullName>
    </submittedName>
</protein>
<dbReference type="AlphaFoldDB" id="A0A930BS95"/>
<dbReference type="PANTHER" id="PTHR43196">
    <property type="entry name" value="SULFATE ADENYLYLTRANSFERASE SUBUNIT 2"/>
    <property type="match status" value="1"/>
</dbReference>
<reference evidence="2" key="1">
    <citation type="submission" date="2020-04" db="EMBL/GenBank/DDBJ databases">
        <title>Deep metagenomics examines the oral microbiome during advanced dental caries in children, revealing novel taxa and co-occurrences with host molecules.</title>
        <authorList>
            <person name="Baker J.L."/>
            <person name="Morton J.T."/>
            <person name="Dinis M."/>
            <person name="Alvarez R."/>
            <person name="Tran N.C."/>
            <person name="Knight R."/>
            <person name="Edlund A."/>
        </authorList>
    </citation>
    <scope>NUCLEOTIDE SEQUENCE</scope>
    <source>
        <strain evidence="2">JCVI_32_bin.24</strain>
    </source>
</reference>
<gene>
    <name evidence="2" type="ORF">HXL68_02025</name>
</gene>
<dbReference type="GO" id="GO:0003824">
    <property type="term" value="F:catalytic activity"/>
    <property type="evidence" value="ECO:0007669"/>
    <property type="project" value="InterPro"/>
</dbReference>
<dbReference type="EMBL" id="JABZMI010000016">
    <property type="protein sequence ID" value="MBF1163797.1"/>
    <property type="molecule type" value="Genomic_DNA"/>
</dbReference>
<evidence type="ECO:0000313" key="2">
    <source>
        <dbReference type="EMBL" id="MBF1163797.1"/>
    </source>
</evidence>
<feature type="domain" description="Phosphoadenosine phosphosulphate reductase" evidence="1">
    <location>
        <begin position="39"/>
        <end position="228"/>
    </location>
</feature>
<sequence>MDRLQQLDLFAPAIAAAGQYDVAVTPEVSEWLAAGAVCALGVSGGKDSQTMAIRLAEYLDQIGHQGPRVLIHSDLGVVEWKDSLPVCERLAKRLGWDLIVLRRSAGDMMDRWEARWASSLERYSTLSCVKIILPWSTPGMRFCTSELKTDLICRELTKRYPGQKILSATGVRHDESASRAKMPIASPQPKLSARGCQGMNWNPIAPWSTPSVYDYIALKQEPLHEAYTVYGSTRVSCAFCIMGSAGDLKASASCPDNADIYRRMVRLEIASTFALQGAKWLGDVAPHLLTDEEREGLAEAKRRAELRVQAESRLPAHLLYTSGWPTCVPTEEEAQLIAEVRLAVADILGISVGFTTAGEVIARYQELITLRQAKGKGE</sequence>
<comment type="caution">
    <text evidence="2">The sequence shown here is derived from an EMBL/GenBank/DDBJ whole genome shotgun (WGS) entry which is preliminary data.</text>
</comment>
<dbReference type="PANTHER" id="PTHR43196:SF2">
    <property type="entry name" value="PHOSPHOADENOSINE PHOSPHOSULFATE REDUCTASE"/>
    <property type="match status" value="1"/>
</dbReference>
<evidence type="ECO:0000313" key="3">
    <source>
        <dbReference type="Proteomes" id="UP000718593"/>
    </source>
</evidence>
<dbReference type="InterPro" id="IPR002500">
    <property type="entry name" value="PAPS_reduct_dom"/>
</dbReference>
<dbReference type="Gene3D" id="3.40.50.620">
    <property type="entry name" value="HUPs"/>
    <property type="match status" value="1"/>
</dbReference>
<name>A0A930BS95_9RHOO</name>
<proteinExistence type="predicted"/>
<organism evidence="2 3">
    <name type="scientific">Dechloromonas agitata</name>
    <dbReference type="NCBI Taxonomy" id="73030"/>
    <lineage>
        <taxon>Bacteria</taxon>
        <taxon>Pseudomonadati</taxon>
        <taxon>Pseudomonadota</taxon>
        <taxon>Betaproteobacteria</taxon>
        <taxon>Rhodocyclales</taxon>
        <taxon>Azonexaceae</taxon>
        <taxon>Dechloromonas</taxon>
    </lineage>
</organism>
<accession>A0A930BS95</accession>
<dbReference type="Pfam" id="PF01507">
    <property type="entry name" value="PAPS_reduct"/>
    <property type="match status" value="1"/>
</dbReference>
<dbReference type="Proteomes" id="UP000718593">
    <property type="component" value="Unassembled WGS sequence"/>
</dbReference>
<dbReference type="InterPro" id="IPR050128">
    <property type="entry name" value="Sulfate_adenylyltrnsfr_sub2"/>
</dbReference>
<dbReference type="InterPro" id="IPR014729">
    <property type="entry name" value="Rossmann-like_a/b/a_fold"/>
</dbReference>